<keyword evidence="3" id="KW-1185">Reference proteome</keyword>
<dbReference type="GO" id="GO:0030286">
    <property type="term" value="C:dynein complex"/>
    <property type="evidence" value="ECO:0007669"/>
    <property type="project" value="InterPro"/>
</dbReference>
<dbReference type="PANTHER" id="PTHR46961">
    <property type="entry name" value="DYNEIN HEAVY CHAIN 1, AXONEMAL-LIKE PROTEIN"/>
    <property type="match status" value="1"/>
</dbReference>
<dbReference type="InterPro" id="IPR026983">
    <property type="entry name" value="DHC"/>
</dbReference>
<dbReference type="AlphaFoldDB" id="A0A7K6NAF1"/>
<dbReference type="Gene3D" id="3.40.50.300">
    <property type="entry name" value="P-loop containing nucleotide triphosphate hydrolases"/>
    <property type="match status" value="1"/>
</dbReference>
<protein>
    <submittedName>
        <fullName evidence="2">DYH17 protein</fullName>
    </submittedName>
</protein>
<name>A0A7K6NAF1_PEDTO</name>
<gene>
    <name evidence="2" type="primary">Dnah17_3</name>
    <name evidence="2" type="ORF">PEDTOR_R14351</name>
</gene>
<dbReference type="Pfam" id="PF12774">
    <property type="entry name" value="AAA_6"/>
    <property type="match status" value="1"/>
</dbReference>
<feature type="non-terminal residue" evidence="2">
    <location>
        <position position="75"/>
    </location>
</feature>
<evidence type="ECO:0000259" key="1">
    <source>
        <dbReference type="Pfam" id="PF12774"/>
    </source>
</evidence>
<organism evidence="2 3">
    <name type="scientific">Pedionomus torquatus</name>
    <name type="common">Plains-wanderer</name>
    <dbReference type="NCBI Taxonomy" id="227192"/>
    <lineage>
        <taxon>Eukaryota</taxon>
        <taxon>Metazoa</taxon>
        <taxon>Chordata</taxon>
        <taxon>Craniata</taxon>
        <taxon>Vertebrata</taxon>
        <taxon>Euteleostomi</taxon>
        <taxon>Archelosauria</taxon>
        <taxon>Archosauria</taxon>
        <taxon>Dinosauria</taxon>
        <taxon>Saurischia</taxon>
        <taxon>Theropoda</taxon>
        <taxon>Coelurosauria</taxon>
        <taxon>Aves</taxon>
        <taxon>Neognathae</taxon>
        <taxon>Neoaves</taxon>
        <taxon>Charadriiformes</taxon>
        <taxon>Pedionomidae</taxon>
        <taxon>Pedionomus</taxon>
    </lineage>
</organism>
<accession>A0A7K6NAF1</accession>
<feature type="non-terminal residue" evidence="2">
    <location>
        <position position="1"/>
    </location>
</feature>
<dbReference type="GO" id="GO:0045505">
    <property type="term" value="F:dynein intermediate chain binding"/>
    <property type="evidence" value="ECO:0007669"/>
    <property type="project" value="InterPro"/>
</dbReference>
<proteinExistence type="predicted"/>
<dbReference type="GO" id="GO:0005524">
    <property type="term" value="F:ATP binding"/>
    <property type="evidence" value="ECO:0007669"/>
    <property type="project" value="InterPro"/>
</dbReference>
<feature type="domain" description="Dynein heavy chain hydrolytic ATP-binding dynein motor region" evidence="1">
    <location>
        <begin position="2"/>
        <end position="50"/>
    </location>
</feature>
<dbReference type="InterPro" id="IPR027417">
    <property type="entry name" value="P-loop_NTPase"/>
</dbReference>
<evidence type="ECO:0000313" key="3">
    <source>
        <dbReference type="Proteomes" id="UP000565207"/>
    </source>
</evidence>
<dbReference type="EMBL" id="VZRU01006520">
    <property type="protein sequence ID" value="NWW46135.1"/>
    <property type="molecule type" value="Genomic_DNA"/>
</dbReference>
<dbReference type="PANTHER" id="PTHR46961:SF16">
    <property type="entry name" value="DYNEIN AXONEMAL HEAVY CHAIN 17-RELATED"/>
    <property type="match status" value="1"/>
</dbReference>
<reference evidence="2 3" key="1">
    <citation type="submission" date="2019-09" db="EMBL/GenBank/DDBJ databases">
        <title>Bird 10,000 Genomes (B10K) Project - Family phase.</title>
        <authorList>
            <person name="Zhang G."/>
        </authorList>
    </citation>
    <scope>NUCLEOTIDE SEQUENCE [LARGE SCALE GENOMIC DNA]</scope>
    <source>
        <strain evidence="2">B10K-DU-029-80</strain>
        <tissue evidence="2">Muscle</tissue>
    </source>
</reference>
<dbReference type="Proteomes" id="UP000565207">
    <property type="component" value="Unassembled WGS sequence"/>
</dbReference>
<dbReference type="GO" id="GO:0007018">
    <property type="term" value="P:microtubule-based movement"/>
    <property type="evidence" value="ECO:0007669"/>
    <property type="project" value="InterPro"/>
</dbReference>
<comment type="caution">
    <text evidence="2">The sequence shown here is derived from an EMBL/GenBank/DDBJ whole genome shotgun (WGS) entry which is preliminary data.</text>
</comment>
<dbReference type="GO" id="GO:0051959">
    <property type="term" value="F:dynein light intermediate chain binding"/>
    <property type="evidence" value="ECO:0007669"/>
    <property type="project" value="InterPro"/>
</dbReference>
<evidence type="ECO:0000313" key="2">
    <source>
        <dbReference type="EMBL" id="NWW46135.1"/>
    </source>
</evidence>
<sequence length="75" mass="8235">HSLSQVIKQSILELKLQAEESFVLKVVQLEELLQVRHSVFVIGNAGCGKSQVAAKPSPRTPVPSCSHNLLVLSMW</sequence>
<dbReference type="InterPro" id="IPR035699">
    <property type="entry name" value="AAA_6"/>
</dbReference>